<dbReference type="InterPro" id="IPR020846">
    <property type="entry name" value="MFS_dom"/>
</dbReference>
<feature type="transmembrane region" description="Helical" evidence="6">
    <location>
        <begin position="300"/>
        <end position="322"/>
    </location>
</feature>
<keyword evidence="9" id="KW-1185">Reference proteome</keyword>
<dbReference type="SUPFAM" id="SSF103473">
    <property type="entry name" value="MFS general substrate transporter"/>
    <property type="match status" value="1"/>
</dbReference>
<dbReference type="Proteomes" id="UP001605989">
    <property type="component" value="Unassembled WGS sequence"/>
</dbReference>
<evidence type="ECO:0000259" key="7">
    <source>
        <dbReference type="PROSITE" id="PS50850"/>
    </source>
</evidence>
<sequence>MGYTEAMEHKKKIRWEIYSAKAFYFLGGFGFTAWASLIPFLKHNLEIPDDHLGILLLTLGAGALVMMFFAGAIAARLGCRRSLTVGGLGMIVCLNGLCHAPVYAGAIGFAVILGASLGLSDVVVNINGIYIERKIHKRLMSGLQAMWSLGNFSGAAFFALLLSLGLHWKLVALAATMVIAGCLFFFAPHLMQNRQGNRGSSHFVRPKPYILLIGVICTISFLVEGSINDWSGVFLTTEKGVDISYSGLGLTLFTAAAFLMRLPGDSLVMHFGSRHILTVSLPIAFTGFLGILFLPPGPLLFLAFILIGVGCANTVPVFYSLLGTQKVMPVADAVSAVSTIGYVGILLAPAVLGFIGRAFSLYASFGLVTVLLVVMSVIALRLLKNV</sequence>
<comment type="subcellular location">
    <subcellularLocation>
        <location evidence="1">Cell membrane</location>
        <topology evidence="1">Multi-pass membrane protein</topology>
    </subcellularLocation>
</comment>
<dbReference type="Pfam" id="PF07690">
    <property type="entry name" value="MFS_1"/>
    <property type="match status" value="1"/>
</dbReference>
<proteinExistence type="predicted"/>
<keyword evidence="2" id="KW-0813">Transport</keyword>
<dbReference type="CDD" id="cd17393">
    <property type="entry name" value="MFS_MosC_like"/>
    <property type="match status" value="1"/>
</dbReference>
<evidence type="ECO:0000256" key="6">
    <source>
        <dbReference type="SAM" id="Phobius"/>
    </source>
</evidence>
<accession>A0ABW7DPD2</accession>
<evidence type="ECO:0000256" key="3">
    <source>
        <dbReference type="ARBA" id="ARBA00022692"/>
    </source>
</evidence>
<feature type="transmembrane region" description="Helical" evidence="6">
    <location>
        <begin position="21"/>
        <end position="41"/>
    </location>
</feature>
<feature type="transmembrane region" description="Helical" evidence="6">
    <location>
        <begin position="109"/>
        <end position="131"/>
    </location>
</feature>
<evidence type="ECO:0000256" key="2">
    <source>
        <dbReference type="ARBA" id="ARBA00022448"/>
    </source>
</evidence>
<evidence type="ECO:0000256" key="1">
    <source>
        <dbReference type="ARBA" id="ARBA00004651"/>
    </source>
</evidence>
<comment type="caution">
    <text evidence="8">The sequence shown here is derived from an EMBL/GenBank/DDBJ whole genome shotgun (WGS) entry which is preliminary data.</text>
</comment>
<reference evidence="8 9" key="1">
    <citation type="submission" date="2024-10" db="EMBL/GenBank/DDBJ databases">
        <authorList>
            <person name="Sang B.-I."/>
            <person name="Prabhaharan D."/>
        </authorList>
    </citation>
    <scope>NUCLEOTIDE SEQUENCE [LARGE SCALE GENOMIC DNA]</scope>
    <source>
        <strain evidence="8 9">MH</strain>
    </source>
</reference>
<dbReference type="RefSeq" id="WP_257536622.1">
    <property type="nucleotide sequence ID" value="NZ_CP011940.1"/>
</dbReference>
<dbReference type="PANTHER" id="PTHR23514">
    <property type="entry name" value="BYPASS OF STOP CODON PROTEIN 6"/>
    <property type="match status" value="1"/>
</dbReference>
<dbReference type="PANTHER" id="PTHR23514:SF13">
    <property type="entry name" value="INNER MEMBRANE PROTEIN YBJJ"/>
    <property type="match status" value="1"/>
</dbReference>
<keyword evidence="4 6" id="KW-1133">Transmembrane helix</keyword>
<name>A0ABW7DPD2_9FIRM</name>
<keyword evidence="3 6" id="KW-0812">Transmembrane</keyword>
<evidence type="ECO:0000313" key="8">
    <source>
        <dbReference type="EMBL" id="MFG6272747.1"/>
    </source>
</evidence>
<feature type="domain" description="Major facilitator superfamily (MFS) profile" evidence="7">
    <location>
        <begin position="16"/>
        <end position="386"/>
    </location>
</feature>
<keyword evidence="5 6" id="KW-0472">Membrane</keyword>
<evidence type="ECO:0000256" key="5">
    <source>
        <dbReference type="ARBA" id="ARBA00023136"/>
    </source>
</evidence>
<gene>
    <name evidence="8" type="ORF">ACGTZG_06040</name>
</gene>
<organism evidence="8 9">
    <name type="scientific">Megasphaera hexanoica</name>
    <dbReference type="NCBI Taxonomy" id="1675036"/>
    <lineage>
        <taxon>Bacteria</taxon>
        <taxon>Bacillati</taxon>
        <taxon>Bacillota</taxon>
        <taxon>Negativicutes</taxon>
        <taxon>Veillonellales</taxon>
        <taxon>Veillonellaceae</taxon>
        <taxon>Megasphaera</taxon>
    </lineage>
</organism>
<feature type="transmembrane region" description="Helical" evidence="6">
    <location>
        <begin position="334"/>
        <end position="355"/>
    </location>
</feature>
<feature type="transmembrane region" description="Helical" evidence="6">
    <location>
        <begin position="53"/>
        <end position="75"/>
    </location>
</feature>
<feature type="transmembrane region" description="Helical" evidence="6">
    <location>
        <begin position="361"/>
        <end position="383"/>
    </location>
</feature>
<protein>
    <submittedName>
        <fullName evidence="8">MFS transporter</fullName>
    </submittedName>
</protein>
<evidence type="ECO:0000256" key="4">
    <source>
        <dbReference type="ARBA" id="ARBA00022989"/>
    </source>
</evidence>
<dbReference type="EMBL" id="JBIEKR010000004">
    <property type="protein sequence ID" value="MFG6272747.1"/>
    <property type="molecule type" value="Genomic_DNA"/>
</dbReference>
<dbReference type="InterPro" id="IPR051788">
    <property type="entry name" value="MFS_Transporter"/>
</dbReference>
<evidence type="ECO:0000313" key="9">
    <source>
        <dbReference type="Proteomes" id="UP001605989"/>
    </source>
</evidence>
<dbReference type="InterPro" id="IPR036259">
    <property type="entry name" value="MFS_trans_sf"/>
</dbReference>
<feature type="transmembrane region" description="Helical" evidence="6">
    <location>
        <begin position="243"/>
        <end position="264"/>
    </location>
</feature>
<feature type="transmembrane region" description="Helical" evidence="6">
    <location>
        <begin position="143"/>
        <end position="164"/>
    </location>
</feature>
<dbReference type="InterPro" id="IPR011701">
    <property type="entry name" value="MFS"/>
</dbReference>
<feature type="transmembrane region" description="Helical" evidence="6">
    <location>
        <begin position="208"/>
        <end position="223"/>
    </location>
</feature>
<feature type="transmembrane region" description="Helical" evidence="6">
    <location>
        <begin position="82"/>
        <end position="103"/>
    </location>
</feature>
<feature type="transmembrane region" description="Helical" evidence="6">
    <location>
        <begin position="276"/>
        <end position="294"/>
    </location>
</feature>
<feature type="transmembrane region" description="Helical" evidence="6">
    <location>
        <begin position="170"/>
        <end position="187"/>
    </location>
</feature>
<dbReference type="PROSITE" id="PS50850">
    <property type="entry name" value="MFS"/>
    <property type="match status" value="1"/>
</dbReference>
<dbReference type="Gene3D" id="1.20.1250.20">
    <property type="entry name" value="MFS general substrate transporter like domains"/>
    <property type="match status" value="2"/>
</dbReference>